<dbReference type="AlphaFoldDB" id="A0A9P4PXQ1"/>
<dbReference type="PANTHER" id="PTHR35896:SF3">
    <property type="entry name" value="MAJOR FACILITATOR SUPERFAMILY TRANSPORTER"/>
    <property type="match status" value="1"/>
</dbReference>
<evidence type="ECO:0000313" key="2">
    <source>
        <dbReference type="Proteomes" id="UP000799441"/>
    </source>
</evidence>
<keyword evidence="2" id="KW-1185">Reference proteome</keyword>
<reference evidence="1" key="1">
    <citation type="journal article" date="2020" name="Stud. Mycol.">
        <title>101 Dothideomycetes genomes: a test case for predicting lifestyles and emergence of pathogens.</title>
        <authorList>
            <person name="Haridas S."/>
            <person name="Albert R."/>
            <person name="Binder M."/>
            <person name="Bloem J."/>
            <person name="Labutti K."/>
            <person name="Salamov A."/>
            <person name="Andreopoulos B."/>
            <person name="Baker S."/>
            <person name="Barry K."/>
            <person name="Bills G."/>
            <person name="Bluhm B."/>
            <person name="Cannon C."/>
            <person name="Castanera R."/>
            <person name="Culley D."/>
            <person name="Daum C."/>
            <person name="Ezra D."/>
            <person name="Gonzalez J."/>
            <person name="Henrissat B."/>
            <person name="Kuo A."/>
            <person name="Liang C."/>
            <person name="Lipzen A."/>
            <person name="Lutzoni F."/>
            <person name="Magnuson J."/>
            <person name="Mondo S."/>
            <person name="Nolan M."/>
            <person name="Ohm R."/>
            <person name="Pangilinan J."/>
            <person name="Park H.-J."/>
            <person name="Ramirez L."/>
            <person name="Alfaro M."/>
            <person name="Sun H."/>
            <person name="Tritt A."/>
            <person name="Yoshinaga Y."/>
            <person name="Zwiers L.-H."/>
            <person name="Turgeon B."/>
            <person name="Goodwin S."/>
            <person name="Spatafora J."/>
            <person name="Crous P."/>
            <person name="Grigoriev I."/>
        </authorList>
    </citation>
    <scope>NUCLEOTIDE SEQUENCE</scope>
    <source>
        <strain evidence="1">CBS 116435</strain>
    </source>
</reference>
<dbReference type="EMBL" id="MU003912">
    <property type="protein sequence ID" value="KAF2715974.1"/>
    <property type="molecule type" value="Genomic_DNA"/>
</dbReference>
<comment type="caution">
    <text evidence="1">The sequence shown here is derived from an EMBL/GenBank/DDBJ whole genome shotgun (WGS) entry which is preliminary data.</text>
</comment>
<dbReference type="Proteomes" id="UP000799441">
    <property type="component" value="Unassembled WGS sequence"/>
</dbReference>
<evidence type="ECO:0000313" key="1">
    <source>
        <dbReference type="EMBL" id="KAF2715974.1"/>
    </source>
</evidence>
<dbReference type="InterPro" id="IPR053008">
    <property type="entry name" value="Phomopsin_biosynth_assoc"/>
</dbReference>
<dbReference type="OrthoDB" id="3501153at2759"/>
<sequence length="160" mass="17728">MLETSAPSTELHCGNSSTEARALGCVFDLLTNNWMPEYCSDPSTDAEYREWVLDPSRELGAWAFFYDDQAERQVGSEEELSDLVGEHVYTTTQNHLAHCAFIARRMHRLVTGEIFAVTHNTFAHTVHCTSAILKSIDIVEQPASPDIGSTFDVGIVSCSV</sequence>
<dbReference type="PANTHER" id="PTHR35896">
    <property type="entry name" value="IG-LIKE DOMAIN-CONTAINING PROTEIN"/>
    <property type="match status" value="1"/>
</dbReference>
<proteinExistence type="predicted"/>
<name>A0A9P4PXQ1_9PEZI</name>
<organism evidence="1 2">
    <name type="scientific">Polychaeton citri CBS 116435</name>
    <dbReference type="NCBI Taxonomy" id="1314669"/>
    <lineage>
        <taxon>Eukaryota</taxon>
        <taxon>Fungi</taxon>
        <taxon>Dikarya</taxon>
        <taxon>Ascomycota</taxon>
        <taxon>Pezizomycotina</taxon>
        <taxon>Dothideomycetes</taxon>
        <taxon>Dothideomycetidae</taxon>
        <taxon>Capnodiales</taxon>
        <taxon>Capnodiaceae</taxon>
        <taxon>Polychaeton</taxon>
    </lineage>
</organism>
<protein>
    <submittedName>
        <fullName evidence="1">Uncharacterized protein</fullName>
    </submittedName>
</protein>
<accession>A0A9P4PXQ1</accession>
<gene>
    <name evidence="1" type="ORF">K431DRAFT_236429</name>
</gene>